<dbReference type="GO" id="GO:0016020">
    <property type="term" value="C:membrane"/>
    <property type="evidence" value="ECO:0007669"/>
    <property type="project" value="UniProtKB-SubCell"/>
</dbReference>
<feature type="transmembrane region" description="Helical" evidence="6">
    <location>
        <begin position="121"/>
        <end position="139"/>
    </location>
</feature>
<comment type="subcellular location">
    <subcellularLocation>
        <location evidence="1">Endomembrane system</location>
        <topology evidence="1">Multi-pass membrane protein</topology>
    </subcellularLocation>
</comment>
<dbReference type="InterPro" id="IPR000620">
    <property type="entry name" value="EamA_dom"/>
</dbReference>
<dbReference type="EMBL" id="SMAN01000022">
    <property type="protein sequence ID" value="TCT18266.1"/>
    <property type="molecule type" value="Genomic_DNA"/>
</dbReference>
<feature type="transmembrane region" description="Helical" evidence="6">
    <location>
        <begin position="145"/>
        <end position="165"/>
    </location>
</feature>
<feature type="transmembrane region" description="Helical" evidence="6">
    <location>
        <begin position="38"/>
        <end position="56"/>
    </location>
</feature>
<keyword evidence="5 6" id="KW-0472">Membrane</keyword>
<gene>
    <name evidence="8" type="ORF">EDD68_12229</name>
</gene>
<dbReference type="Proteomes" id="UP000294650">
    <property type="component" value="Unassembled WGS sequence"/>
</dbReference>
<evidence type="ECO:0000256" key="1">
    <source>
        <dbReference type="ARBA" id="ARBA00004127"/>
    </source>
</evidence>
<organism evidence="8 9">
    <name type="scientific">Melghiribacillus thermohalophilus</name>
    <dbReference type="NCBI Taxonomy" id="1324956"/>
    <lineage>
        <taxon>Bacteria</taxon>
        <taxon>Bacillati</taxon>
        <taxon>Bacillota</taxon>
        <taxon>Bacilli</taxon>
        <taxon>Bacillales</taxon>
        <taxon>Bacillaceae</taxon>
        <taxon>Melghiribacillus</taxon>
    </lineage>
</organism>
<dbReference type="PANTHER" id="PTHR22911:SF6">
    <property type="entry name" value="SOLUTE CARRIER FAMILY 35 MEMBER G1"/>
    <property type="match status" value="1"/>
</dbReference>
<evidence type="ECO:0000313" key="9">
    <source>
        <dbReference type="Proteomes" id="UP000294650"/>
    </source>
</evidence>
<feature type="transmembrane region" description="Helical" evidence="6">
    <location>
        <begin position="236"/>
        <end position="253"/>
    </location>
</feature>
<accession>A0A4R3MTS1</accession>
<dbReference type="SUPFAM" id="SSF103481">
    <property type="entry name" value="Multidrug resistance efflux transporter EmrE"/>
    <property type="match status" value="2"/>
</dbReference>
<keyword evidence="4 6" id="KW-1133">Transmembrane helix</keyword>
<evidence type="ECO:0000256" key="4">
    <source>
        <dbReference type="ARBA" id="ARBA00022989"/>
    </source>
</evidence>
<evidence type="ECO:0000256" key="6">
    <source>
        <dbReference type="SAM" id="Phobius"/>
    </source>
</evidence>
<feature type="domain" description="EamA" evidence="7">
    <location>
        <begin position="149"/>
        <end position="275"/>
    </location>
</feature>
<comment type="similarity">
    <text evidence="2">Belongs to the EamA transporter family.</text>
</comment>
<evidence type="ECO:0000313" key="8">
    <source>
        <dbReference type="EMBL" id="TCT18266.1"/>
    </source>
</evidence>
<feature type="transmembrane region" description="Helical" evidence="6">
    <location>
        <begin position="68"/>
        <end position="85"/>
    </location>
</feature>
<feature type="domain" description="EamA" evidence="7">
    <location>
        <begin position="6"/>
        <end position="137"/>
    </location>
</feature>
<dbReference type="Pfam" id="PF00892">
    <property type="entry name" value="EamA"/>
    <property type="match status" value="2"/>
</dbReference>
<feature type="transmembrane region" description="Helical" evidence="6">
    <location>
        <begin position="97"/>
        <end position="114"/>
    </location>
</feature>
<dbReference type="InterPro" id="IPR037185">
    <property type="entry name" value="EmrE-like"/>
</dbReference>
<name>A0A4R3MTS1_9BACI</name>
<dbReference type="RefSeq" id="WP_132372701.1">
    <property type="nucleotide sequence ID" value="NZ_SMAN01000022.1"/>
</dbReference>
<evidence type="ECO:0000256" key="5">
    <source>
        <dbReference type="ARBA" id="ARBA00023136"/>
    </source>
</evidence>
<reference evidence="8 9" key="1">
    <citation type="submission" date="2019-03" db="EMBL/GenBank/DDBJ databases">
        <title>Genomic Encyclopedia of Type Strains, Phase IV (KMG-IV): sequencing the most valuable type-strain genomes for metagenomic binning, comparative biology and taxonomic classification.</title>
        <authorList>
            <person name="Goeker M."/>
        </authorList>
    </citation>
    <scope>NUCLEOTIDE SEQUENCE [LARGE SCALE GENOMIC DNA]</scope>
    <source>
        <strain evidence="8 9">DSM 25894</strain>
    </source>
</reference>
<dbReference type="OrthoDB" id="5148831at2"/>
<comment type="caution">
    <text evidence="8">The sequence shown here is derived from an EMBL/GenBank/DDBJ whole genome shotgun (WGS) entry which is preliminary data.</text>
</comment>
<keyword evidence="9" id="KW-1185">Reference proteome</keyword>
<feature type="transmembrane region" description="Helical" evidence="6">
    <location>
        <begin position="177"/>
        <end position="198"/>
    </location>
</feature>
<keyword evidence="3 6" id="KW-0812">Transmembrane</keyword>
<dbReference type="AlphaFoldDB" id="A0A4R3MTS1"/>
<sequence>MSDKNKGIILLLISAFGFSVMAAFVKLSGDLPSIQKTLFRNAVSAVISFGFVLYYKERFFGKRENQKYLLLRSSLGTMGIVFYFYAIDHLVLSDADMLNKLSPFFTIIFAAVFLKEKPMRYQIMAVIVAFVGTLFIIKPQFSIDVVPYMIGLLSAVFAAGAYTVLRVLGEKEKYYTVVFYFSFFSTVVLLPFVILFYEPMTTRQLVYLLLAGTLATVGQFGITLAYKYAPAKEISIFFYSTVVFAAVFSIVVFNQVPDLLSVVGYVIIFSALAYMFVKNNQLAKQAVSTKNNR</sequence>
<proteinExistence type="inferred from homology"/>
<evidence type="ECO:0000256" key="2">
    <source>
        <dbReference type="ARBA" id="ARBA00007362"/>
    </source>
</evidence>
<evidence type="ECO:0000256" key="3">
    <source>
        <dbReference type="ARBA" id="ARBA00022692"/>
    </source>
</evidence>
<feature type="transmembrane region" description="Helical" evidence="6">
    <location>
        <begin position="204"/>
        <end position="224"/>
    </location>
</feature>
<protein>
    <submittedName>
        <fullName evidence="8">Drug/metabolite transporter (DMT)-like permease</fullName>
    </submittedName>
</protein>
<evidence type="ECO:0000259" key="7">
    <source>
        <dbReference type="Pfam" id="PF00892"/>
    </source>
</evidence>
<feature type="transmembrane region" description="Helical" evidence="6">
    <location>
        <begin position="259"/>
        <end position="277"/>
    </location>
</feature>
<dbReference type="PANTHER" id="PTHR22911">
    <property type="entry name" value="ACYL-MALONYL CONDENSING ENZYME-RELATED"/>
    <property type="match status" value="1"/>
</dbReference>